<evidence type="ECO:0000256" key="2">
    <source>
        <dbReference type="PROSITE-ProRule" id="PRU00335"/>
    </source>
</evidence>
<evidence type="ECO:0000256" key="1">
    <source>
        <dbReference type="ARBA" id="ARBA00023125"/>
    </source>
</evidence>
<dbReference type="OrthoDB" id="9796019at2"/>
<accession>A0A7L4YL47</accession>
<protein>
    <recommendedName>
        <fullName evidence="3">HTH tetR-type domain-containing protein</fullName>
    </recommendedName>
</protein>
<dbReference type="AlphaFoldDB" id="A0A7L4YL47"/>
<evidence type="ECO:0000259" key="3">
    <source>
        <dbReference type="PROSITE" id="PS50977"/>
    </source>
</evidence>
<feature type="DNA-binding region" description="H-T-H motif" evidence="2">
    <location>
        <begin position="35"/>
        <end position="54"/>
    </location>
</feature>
<keyword evidence="5" id="KW-1185">Reference proteome</keyword>
<organism evidence="4 5">
    <name type="scientific">Epidermidibacterium keratini</name>
    <dbReference type="NCBI Taxonomy" id="1891644"/>
    <lineage>
        <taxon>Bacteria</taxon>
        <taxon>Bacillati</taxon>
        <taxon>Actinomycetota</taxon>
        <taxon>Actinomycetes</taxon>
        <taxon>Sporichthyales</taxon>
        <taxon>Sporichthyaceae</taxon>
        <taxon>Epidermidibacterium</taxon>
    </lineage>
</organism>
<dbReference type="EMBL" id="CP047156">
    <property type="protein sequence ID" value="QHB99602.1"/>
    <property type="molecule type" value="Genomic_DNA"/>
</dbReference>
<dbReference type="SUPFAM" id="SSF46689">
    <property type="entry name" value="Homeodomain-like"/>
    <property type="match status" value="1"/>
</dbReference>
<feature type="domain" description="HTH tetR-type" evidence="3">
    <location>
        <begin position="9"/>
        <end position="72"/>
    </location>
</feature>
<keyword evidence="1 2" id="KW-0238">DNA-binding</keyword>
<dbReference type="RefSeq" id="WP_159543325.1">
    <property type="nucleotide sequence ID" value="NZ_CP047156.1"/>
</dbReference>
<evidence type="ECO:0000313" key="5">
    <source>
        <dbReference type="Proteomes" id="UP000463857"/>
    </source>
</evidence>
<dbReference type="Gene3D" id="1.10.357.10">
    <property type="entry name" value="Tetracycline Repressor, domain 2"/>
    <property type="match status" value="1"/>
</dbReference>
<proteinExistence type="predicted"/>
<dbReference type="PROSITE" id="PS50977">
    <property type="entry name" value="HTH_TETR_2"/>
    <property type="match status" value="1"/>
</dbReference>
<dbReference type="InterPro" id="IPR001647">
    <property type="entry name" value="HTH_TetR"/>
</dbReference>
<name>A0A7L4YL47_9ACTN</name>
<evidence type="ECO:0000313" key="4">
    <source>
        <dbReference type="EMBL" id="QHB99602.1"/>
    </source>
</evidence>
<dbReference type="KEGG" id="eke:EK0264_04420"/>
<reference evidence="4 5" key="1">
    <citation type="journal article" date="2018" name="Int. J. Syst. Evol. Microbiol.">
        <title>Epidermidibacterium keratini gen. nov., sp. nov., a member of the family Sporichthyaceae, isolated from keratin epidermis.</title>
        <authorList>
            <person name="Lee D.G."/>
            <person name="Trujillo M.E."/>
            <person name="Kang S."/>
            <person name="Nam J.J."/>
            <person name="Kim Y.J."/>
        </authorList>
    </citation>
    <scope>NUCLEOTIDE SEQUENCE [LARGE SCALE GENOMIC DNA]</scope>
    <source>
        <strain evidence="4 5">EPI-7</strain>
    </source>
</reference>
<dbReference type="GO" id="GO:0003677">
    <property type="term" value="F:DNA binding"/>
    <property type="evidence" value="ECO:0007669"/>
    <property type="project" value="UniProtKB-UniRule"/>
</dbReference>
<gene>
    <name evidence="4" type="ORF">EK0264_04420</name>
</gene>
<dbReference type="Proteomes" id="UP000463857">
    <property type="component" value="Chromosome"/>
</dbReference>
<dbReference type="InterPro" id="IPR009057">
    <property type="entry name" value="Homeodomain-like_sf"/>
</dbReference>
<dbReference type="InParanoid" id="A0A7L4YL47"/>
<sequence>MPRPHRSESQTREAVGMAVIDHVAQYGIPANPSFPMEQIITAAGISRASAYRIWPGREAFVAFALEQCAAGRAVATLDSALLRRLTDKALAIKGDAVARAAHFLAASGDEEVTLLLSSPQWRAFVAFRAIAAATDSDDVRDAVAQADDEDLARLTRTYARIAEAWSLEPVDGTDGIASLAYAAMIQLRTTVAAIVGGSNEAVARRRLRSTLQALVRGTFRAKPGTRVSARDVRRAIASTID</sequence>